<dbReference type="GO" id="GO:0004867">
    <property type="term" value="F:serine-type endopeptidase inhibitor activity"/>
    <property type="evidence" value="ECO:0007669"/>
    <property type="project" value="InterPro"/>
</dbReference>
<dbReference type="EMBL" id="GANP01008356">
    <property type="protein sequence ID" value="JAB76112.1"/>
    <property type="molecule type" value="mRNA"/>
</dbReference>
<protein>
    <submittedName>
        <fullName evidence="2">Putative tick kunitz 61</fullName>
    </submittedName>
</protein>
<sequence>MKATIAVLCFLVAVAYTIVVEAKRASPPIDDDALNPRCVEPPNCPGNFKSVYFYNSKRGCVLVKLGENCTDNNNYKTYQECNEHCPPAPGTRPGRA</sequence>
<dbReference type="InterPro" id="IPR036880">
    <property type="entry name" value="Kunitz_BPTI_sf"/>
</dbReference>
<dbReference type="SUPFAM" id="SSF57362">
    <property type="entry name" value="BPTI-like"/>
    <property type="match status" value="1"/>
</dbReference>
<keyword evidence="1" id="KW-0732">Signal</keyword>
<reference evidence="2" key="1">
    <citation type="journal article" date="2015" name="Sci. Rep.">
        <title>Tissue- and time-dependent transcription in Ixodes ricinus salivary glands and midguts when blood feeding on the vertebrate host.</title>
        <authorList>
            <person name="Kotsyfakis M."/>
            <person name="Schwarz A."/>
            <person name="Erhart J."/>
            <person name="Ribeiro J.M."/>
        </authorList>
    </citation>
    <scope>NUCLEOTIDE SEQUENCE</scope>
    <source>
        <tissue evidence="2">Salivary gland and midgut</tissue>
    </source>
</reference>
<evidence type="ECO:0000256" key="1">
    <source>
        <dbReference type="SAM" id="SignalP"/>
    </source>
</evidence>
<feature type="chain" id="PRO_5004736062" evidence="1">
    <location>
        <begin position="23"/>
        <end position="96"/>
    </location>
</feature>
<dbReference type="Gene3D" id="4.10.410.10">
    <property type="entry name" value="Pancreatic trypsin inhibitor Kunitz domain"/>
    <property type="match status" value="1"/>
</dbReference>
<accession>V5HLA4</accession>
<proteinExistence type="evidence at transcript level"/>
<organism evidence="2">
    <name type="scientific">Ixodes ricinus</name>
    <name type="common">Common tick</name>
    <name type="synonym">Acarus ricinus</name>
    <dbReference type="NCBI Taxonomy" id="34613"/>
    <lineage>
        <taxon>Eukaryota</taxon>
        <taxon>Metazoa</taxon>
        <taxon>Ecdysozoa</taxon>
        <taxon>Arthropoda</taxon>
        <taxon>Chelicerata</taxon>
        <taxon>Arachnida</taxon>
        <taxon>Acari</taxon>
        <taxon>Parasitiformes</taxon>
        <taxon>Ixodida</taxon>
        <taxon>Ixodoidea</taxon>
        <taxon>Ixodidae</taxon>
        <taxon>Ixodinae</taxon>
        <taxon>Ixodes</taxon>
    </lineage>
</organism>
<dbReference type="AlphaFoldDB" id="V5HLA4"/>
<feature type="signal peptide" evidence="1">
    <location>
        <begin position="1"/>
        <end position="22"/>
    </location>
</feature>
<name>V5HLA4_IXORI</name>
<evidence type="ECO:0000313" key="2">
    <source>
        <dbReference type="EMBL" id="JAB76112.1"/>
    </source>
</evidence>